<dbReference type="GO" id="GO:0016787">
    <property type="term" value="F:hydrolase activity"/>
    <property type="evidence" value="ECO:0007669"/>
    <property type="project" value="UniProtKB-KW"/>
</dbReference>
<dbReference type="PANTHER" id="PTHR46072">
    <property type="entry name" value="AMIDASE-RELATED-RELATED"/>
    <property type="match status" value="1"/>
</dbReference>
<feature type="active site" description="Acyl-ester intermediate" evidence="3">
    <location>
        <position position="214"/>
    </location>
</feature>
<feature type="domain" description="Amidase" evidence="4">
    <location>
        <begin position="59"/>
        <end position="518"/>
    </location>
</feature>
<dbReference type="AlphaFoldDB" id="A0A2T4AC34"/>
<evidence type="ECO:0000256" key="3">
    <source>
        <dbReference type="PIRSR" id="PIRSR001221-1"/>
    </source>
</evidence>
<protein>
    <recommendedName>
        <fullName evidence="4">Amidase domain-containing protein</fullName>
    </recommendedName>
</protein>
<organism evidence="5 6">
    <name type="scientific">Trichoderma harzianum CBS 226.95</name>
    <dbReference type="NCBI Taxonomy" id="983964"/>
    <lineage>
        <taxon>Eukaryota</taxon>
        <taxon>Fungi</taxon>
        <taxon>Dikarya</taxon>
        <taxon>Ascomycota</taxon>
        <taxon>Pezizomycotina</taxon>
        <taxon>Sordariomycetes</taxon>
        <taxon>Hypocreomycetidae</taxon>
        <taxon>Hypocreales</taxon>
        <taxon>Hypocreaceae</taxon>
        <taxon>Trichoderma</taxon>
    </lineage>
</organism>
<keyword evidence="6" id="KW-1185">Reference proteome</keyword>
<dbReference type="Pfam" id="PF01425">
    <property type="entry name" value="Amidase"/>
    <property type="match status" value="1"/>
</dbReference>
<dbReference type="PANTHER" id="PTHR46072:SF2">
    <property type="entry name" value="AMIDASE (EUROFUNG)"/>
    <property type="match status" value="1"/>
</dbReference>
<name>A0A2T4AC34_TRIHA</name>
<keyword evidence="2" id="KW-0378">Hydrolase</keyword>
<dbReference type="PIRSF" id="PIRSF001221">
    <property type="entry name" value="Amidase_fungi"/>
    <property type="match status" value="1"/>
</dbReference>
<reference evidence="5 6" key="1">
    <citation type="submission" date="2016-07" db="EMBL/GenBank/DDBJ databases">
        <title>Multiple horizontal gene transfer events from other fungi enriched the ability of initially mycotrophic Trichoderma (Ascomycota) to feed on dead plant biomass.</title>
        <authorList>
            <consortium name="DOE Joint Genome Institute"/>
            <person name="Aerts A."/>
            <person name="Atanasova L."/>
            <person name="Chenthamara K."/>
            <person name="Zhang J."/>
            <person name="Grujic M."/>
            <person name="Henrissat B."/>
            <person name="Kuo A."/>
            <person name="Salamov A."/>
            <person name="Lipzen A."/>
            <person name="Labutti K."/>
            <person name="Barry K."/>
            <person name="Miao Y."/>
            <person name="Rahimi M.J."/>
            <person name="Shen Q."/>
            <person name="Grigoriev I.V."/>
            <person name="Kubicek C.P."/>
            <person name="Druzhinina I.S."/>
        </authorList>
    </citation>
    <scope>NUCLEOTIDE SEQUENCE [LARGE SCALE GENOMIC DNA]</scope>
    <source>
        <strain evidence="5 6">CBS 226.95</strain>
    </source>
</reference>
<accession>A0A2T4AC34</accession>
<evidence type="ECO:0000313" key="5">
    <source>
        <dbReference type="EMBL" id="PTB54639.1"/>
    </source>
</evidence>
<dbReference type="Proteomes" id="UP000241690">
    <property type="component" value="Unassembled WGS sequence"/>
</dbReference>
<evidence type="ECO:0000259" key="4">
    <source>
        <dbReference type="Pfam" id="PF01425"/>
    </source>
</evidence>
<dbReference type="InterPro" id="IPR023631">
    <property type="entry name" value="Amidase_dom"/>
</dbReference>
<feature type="active site" description="Charge relay system" evidence="3">
    <location>
        <position position="115"/>
    </location>
</feature>
<dbReference type="GeneID" id="36620492"/>
<evidence type="ECO:0000256" key="2">
    <source>
        <dbReference type="ARBA" id="ARBA00022801"/>
    </source>
</evidence>
<dbReference type="STRING" id="983964.A0A2T4AC34"/>
<evidence type="ECO:0000313" key="6">
    <source>
        <dbReference type="Proteomes" id="UP000241690"/>
    </source>
</evidence>
<dbReference type="RefSeq" id="XP_024774316.1">
    <property type="nucleotide sequence ID" value="XM_024911933.1"/>
</dbReference>
<dbReference type="EMBL" id="KZ679680">
    <property type="protein sequence ID" value="PTB54639.1"/>
    <property type="molecule type" value="Genomic_DNA"/>
</dbReference>
<feature type="active site" description="Charge relay system" evidence="3">
    <location>
        <position position="190"/>
    </location>
</feature>
<evidence type="ECO:0000256" key="1">
    <source>
        <dbReference type="ARBA" id="ARBA00009199"/>
    </source>
</evidence>
<dbReference type="Gene3D" id="3.90.1300.10">
    <property type="entry name" value="Amidase signature (AS) domain"/>
    <property type="match status" value="1"/>
</dbReference>
<dbReference type="InterPro" id="IPR036928">
    <property type="entry name" value="AS_sf"/>
</dbReference>
<proteinExistence type="inferred from homology"/>
<dbReference type="SUPFAM" id="SSF75304">
    <property type="entry name" value="Amidase signature (AS) enzymes"/>
    <property type="match status" value="1"/>
</dbReference>
<comment type="similarity">
    <text evidence="1">Belongs to the amidase family.</text>
</comment>
<gene>
    <name evidence="5" type="ORF">M431DRAFT_115413</name>
</gene>
<sequence>MSAEHDWRQTVAVKQQQRQSNVDAFIADQDPALTEKITALDDVVVLSKLLATGGLKSEDVTKAYITRAIEAHNKTNCLTEVLFSEAIQDAQRLDEYLRANGKPIGPFHGVPVTLKDQFNVKGYDTTLGYTVRALKPVSEDAALVKMLRSTGAVIIAKTNVPQSVMWGETDNPLYGLTTNPINADYTPGGSTGGEGAALYMKGSILGWGTDIGGSIRIPSHMMGLYGLRCSNSRLPHWGCLVSTDGQEHSPSTVGPLARSLSTIHHAMREIILREPWQSDSNVSPIAWRQNMYDEYSSRKLTIGLFLDDGIVRPHPPITRVLQQAAAALRAAGHEVIDWPLDLHAESIELIDELFVVDGGQDIRQDVEAGGEPFIPAIESLVNAGPAISVYDYWQLNKRKAALRQAHLEKWKSVKSPATGRTVDAILMPVMPHSAVPHQASRYTGYTKIWNLVDYVALALPGGKVEAGDCDAQWDYAPRNERDEWIGSVWRDRKEEMAEMGLPVGVQIVGGRLEEEKVLAIGKVLDDLLRA</sequence>